<evidence type="ECO:0000313" key="1">
    <source>
        <dbReference type="EMBL" id="MCU7381069.1"/>
    </source>
</evidence>
<accession>A0A9J6R064</accession>
<name>A0A9J6R064_9FIRM</name>
<reference evidence="1" key="1">
    <citation type="submission" date="2022-09" db="EMBL/GenBank/DDBJ databases">
        <title>Culturomic study of gut microbiota in children with autism spectrum disorder.</title>
        <authorList>
            <person name="Efimov B.A."/>
            <person name="Chaplin A.V."/>
            <person name="Sokolova S.R."/>
            <person name="Pikina A.P."/>
            <person name="Korzhanova M."/>
            <person name="Belova V."/>
            <person name="Korostin D."/>
        </authorList>
    </citation>
    <scope>NUCLEOTIDE SEQUENCE</scope>
    <source>
        <strain evidence="1">ASD5510</strain>
    </source>
</reference>
<keyword evidence="2" id="KW-1185">Reference proteome</keyword>
<dbReference type="EMBL" id="JAOSHN010000027">
    <property type="protein sequence ID" value="MCU7381069.1"/>
    <property type="molecule type" value="Genomic_DNA"/>
</dbReference>
<dbReference type="Proteomes" id="UP001065549">
    <property type="component" value="Unassembled WGS sequence"/>
</dbReference>
<organism evidence="1 2">
    <name type="scientific">Hominibacterium faecale</name>
    <dbReference type="NCBI Taxonomy" id="2839743"/>
    <lineage>
        <taxon>Bacteria</taxon>
        <taxon>Bacillati</taxon>
        <taxon>Bacillota</taxon>
        <taxon>Clostridia</taxon>
        <taxon>Peptostreptococcales</taxon>
        <taxon>Anaerovoracaceae</taxon>
        <taxon>Hominibacterium</taxon>
    </lineage>
</organism>
<proteinExistence type="predicted"/>
<gene>
    <name evidence="1" type="ORF">OBO34_22395</name>
</gene>
<protein>
    <submittedName>
        <fullName evidence="1">Uncharacterized protein</fullName>
    </submittedName>
</protein>
<evidence type="ECO:0000313" key="2">
    <source>
        <dbReference type="Proteomes" id="UP001065549"/>
    </source>
</evidence>
<comment type="caution">
    <text evidence="1">The sequence shown here is derived from an EMBL/GenBank/DDBJ whole genome shotgun (WGS) entry which is preliminary data.</text>
</comment>
<dbReference type="AlphaFoldDB" id="A0A9J6R064"/>
<sequence length="70" mass="7548">MALTDLYVLDKHSGKIHRVGDDCHDSIWVDDSGIVHYHNLQNGDGCSGNGHSDGAGYEFVASDCGEVQND</sequence>
<dbReference type="RefSeq" id="WP_269478274.1">
    <property type="nucleotide sequence ID" value="NZ_JAJAGH010000022.1"/>
</dbReference>